<name>A0A5K3FFP9_MESCO</name>
<accession>A0A5K3FFP9</accession>
<proteinExistence type="predicted"/>
<feature type="region of interest" description="Disordered" evidence="1">
    <location>
        <begin position="68"/>
        <end position="109"/>
    </location>
</feature>
<dbReference type="WBParaSite" id="MCU_008077-RA">
    <property type="protein sequence ID" value="MCU_008077-RA"/>
    <property type="gene ID" value="MCU_008077"/>
</dbReference>
<evidence type="ECO:0000313" key="2">
    <source>
        <dbReference type="WBParaSite" id="MCU_008077-RA"/>
    </source>
</evidence>
<reference evidence="2" key="1">
    <citation type="submission" date="2019-11" db="UniProtKB">
        <authorList>
            <consortium name="WormBaseParasite"/>
        </authorList>
    </citation>
    <scope>IDENTIFICATION</scope>
</reference>
<evidence type="ECO:0000256" key="1">
    <source>
        <dbReference type="SAM" id="MobiDB-lite"/>
    </source>
</evidence>
<sequence>MRMCEVNADFSENCSHNANQGRAAVEKKLILRNLLLLLSAQHRQRRQAFRRNQEFNCNSADFEFGCRPLKGPQTPPTPLSSKRYLPRTSSKPLTEAELSLRRPTSHNSPLIRPAQRRFTYGGAKRYFRGYCDAGHSRYRAPVGRNYSCNSAAKLNQRCFESSEHPATSYASKIRSTKRVVDSQDSELSPSSAGTVCSRSDCKLKEEEEWPEHGCARTRPYTGKSEKGTHVVDGNGSSSSGEVRRLPLAKRRREREFVRDQTLDRARRDCGWSVARRQRTPPIRQGWEIGRRGRFVGDKDVCKQMRGRWGEGRCVGGTKFNLFY</sequence>
<feature type="region of interest" description="Disordered" evidence="1">
    <location>
        <begin position="212"/>
        <end position="247"/>
    </location>
</feature>
<protein>
    <submittedName>
        <fullName evidence="2">Uncharacterized protein</fullName>
    </submittedName>
</protein>
<dbReference type="AlphaFoldDB" id="A0A5K3FFP9"/>
<organism evidence="2">
    <name type="scientific">Mesocestoides corti</name>
    <name type="common">Flatworm</name>
    <dbReference type="NCBI Taxonomy" id="53468"/>
    <lineage>
        <taxon>Eukaryota</taxon>
        <taxon>Metazoa</taxon>
        <taxon>Spiralia</taxon>
        <taxon>Lophotrochozoa</taxon>
        <taxon>Platyhelminthes</taxon>
        <taxon>Cestoda</taxon>
        <taxon>Eucestoda</taxon>
        <taxon>Cyclophyllidea</taxon>
        <taxon>Mesocestoididae</taxon>
        <taxon>Mesocestoides</taxon>
    </lineage>
</organism>